<feature type="transmembrane region" description="Helical" evidence="17">
    <location>
        <begin position="157"/>
        <end position="176"/>
    </location>
</feature>
<evidence type="ECO:0000256" key="15">
    <source>
        <dbReference type="ARBA" id="ARBA00023180"/>
    </source>
</evidence>
<feature type="domain" description="Protein kinase" evidence="18">
    <location>
        <begin position="773"/>
        <end position="1046"/>
    </location>
</feature>
<keyword evidence="9 16" id="KW-0547">Nucleotide-binding</keyword>
<keyword evidence="11 16" id="KW-0067">ATP-binding</keyword>
<keyword evidence="15" id="KW-0325">Glycoprotein</keyword>
<dbReference type="InterPro" id="IPR001611">
    <property type="entry name" value="Leu-rich_rpt"/>
</dbReference>
<evidence type="ECO:0000256" key="12">
    <source>
        <dbReference type="ARBA" id="ARBA00022989"/>
    </source>
</evidence>
<name>A0AAW2V3X2_9LAMI</name>
<dbReference type="Gene3D" id="1.10.510.10">
    <property type="entry name" value="Transferase(Phosphotransferase) domain 1"/>
    <property type="match status" value="1"/>
</dbReference>
<evidence type="ECO:0000313" key="19">
    <source>
        <dbReference type="EMBL" id="KAL0422171.1"/>
    </source>
</evidence>
<keyword evidence="8" id="KW-0677">Repeat</keyword>
<dbReference type="EMBL" id="JACGWN010000011">
    <property type="protein sequence ID" value="KAL0422171.1"/>
    <property type="molecule type" value="Genomic_DNA"/>
</dbReference>
<keyword evidence="3" id="KW-0723">Serine/threonine-protein kinase</keyword>
<dbReference type="InterPro" id="IPR032675">
    <property type="entry name" value="LRR_dom_sf"/>
</dbReference>
<dbReference type="Gene3D" id="3.80.10.10">
    <property type="entry name" value="Ribonuclease Inhibitor"/>
    <property type="match status" value="3"/>
</dbReference>
<dbReference type="EC" id="2.7.11.1" evidence="2"/>
<evidence type="ECO:0000256" key="11">
    <source>
        <dbReference type="ARBA" id="ARBA00022840"/>
    </source>
</evidence>
<dbReference type="PROSITE" id="PS00108">
    <property type="entry name" value="PROTEIN_KINASE_ST"/>
    <property type="match status" value="1"/>
</dbReference>
<dbReference type="FunFam" id="3.80.10.10:FF:000363">
    <property type="entry name" value="Leucine-rich repeat family protein"/>
    <property type="match status" value="1"/>
</dbReference>
<dbReference type="Pfam" id="PF07714">
    <property type="entry name" value="PK_Tyr_Ser-Thr"/>
    <property type="match status" value="1"/>
</dbReference>
<keyword evidence="13 17" id="KW-0472">Membrane</keyword>
<dbReference type="InterPro" id="IPR000719">
    <property type="entry name" value="Prot_kinase_dom"/>
</dbReference>
<dbReference type="SUPFAM" id="SSF56112">
    <property type="entry name" value="Protein kinase-like (PK-like)"/>
    <property type="match status" value="1"/>
</dbReference>
<evidence type="ECO:0000256" key="7">
    <source>
        <dbReference type="ARBA" id="ARBA00022729"/>
    </source>
</evidence>
<dbReference type="InterPro" id="IPR011009">
    <property type="entry name" value="Kinase-like_dom_sf"/>
</dbReference>
<dbReference type="InterPro" id="IPR017441">
    <property type="entry name" value="Protein_kinase_ATP_BS"/>
</dbReference>
<evidence type="ECO:0000256" key="4">
    <source>
        <dbReference type="ARBA" id="ARBA00022614"/>
    </source>
</evidence>
<dbReference type="PROSITE" id="PS50011">
    <property type="entry name" value="PROTEIN_KINASE_DOM"/>
    <property type="match status" value="1"/>
</dbReference>
<keyword evidence="12 17" id="KW-1133">Transmembrane helix</keyword>
<keyword evidence="6 17" id="KW-0812">Transmembrane</keyword>
<evidence type="ECO:0000256" key="13">
    <source>
        <dbReference type="ARBA" id="ARBA00023136"/>
    </source>
</evidence>
<evidence type="ECO:0000256" key="6">
    <source>
        <dbReference type="ARBA" id="ARBA00022692"/>
    </source>
</evidence>
<dbReference type="PANTHER" id="PTHR45974">
    <property type="entry name" value="RECEPTOR-LIKE PROTEIN 55"/>
    <property type="match status" value="1"/>
</dbReference>
<feature type="transmembrane region" description="Helical" evidence="17">
    <location>
        <begin position="699"/>
        <end position="723"/>
    </location>
</feature>
<dbReference type="SMART" id="SM00220">
    <property type="entry name" value="S_TKc"/>
    <property type="match status" value="1"/>
</dbReference>
<dbReference type="PANTHER" id="PTHR45974:SF242">
    <property type="entry name" value="LEUCINE-RICH REPEAT PROTEIN KINASE FAMILY PROTEIN"/>
    <property type="match status" value="1"/>
</dbReference>
<feature type="binding site" evidence="16">
    <location>
        <position position="801"/>
    </location>
    <ligand>
        <name>ATP</name>
        <dbReference type="ChEBI" id="CHEBI:30616"/>
    </ligand>
</feature>
<dbReference type="PROSITE" id="PS00107">
    <property type="entry name" value="PROTEIN_KINASE_ATP"/>
    <property type="match status" value="1"/>
</dbReference>
<dbReference type="Gene3D" id="3.30.200.20">
    <property type="entry name" value="Phosphorylase Kinase, domain 1"/>
    <property type="match status" value="1"/>
</dbReference>
<dbReference type="InterPro" id="IPR008271">
    <property type="entry name" value="Ser/Thr_kinase_AS"/>
</dbReference>
<evidence type="ECO:0000256" key="10">
    <source>
        <dbReference type="ARBA" id="ARBA00022777"/>
    </source>
</evidence>
<comment type="subcellular location">
    <subcellularLocation>
        <location evidence="1">Membrane</location>
        <topology evidence="1">Single-pass type I membrane protein</topology>
    </subcellularLocation>
</comment>
<dbReference type="FunFam" id="3.80.10.10:FF:000542">
    <property type="entry name" value="Leucine-rich repeat protein kinase family protein"/>
    <property type="match status" value="1"/>
</dbReference>
<evidence type="ECO:0000256" key="16">
    <source>
        <dbReference type="PROSITE-ProRule" id="PRU10141"/>
    </source>
</evidence>
<keyword evidence="4" id="KW-0433">Leucine-rich repeat</keyword>
<keyword evidence="7" id="KW-0732">Signal</keyword>
<evidence type="ECO:0000256" key="14">
    <source>
        <dbReference type="ARBA" id="ARBA00023170"/>
    </source>
</evidence>
<dbReference type="GO" id="GO:0016020">
    <property type="term" value="C:membrane"/>
    <property type="evidence" value="ECO:0007669"/>
    <property type="project" value="UniProtKB-SubCell"/>
</dbReference>
<dbReference type="SUPFAM" id="SSF52058">
    <property type="entry name" value="L domain-like"/>
    <property type="match status" value="1"/>
</dbReference>
<evidence type="ECO:0000256" key="3">
    <source>
        <dbReference type="ARBA" id="ARBA00022527"/>
    </source>
</evidence>
<comment type="caution">
    <text evidence="19">The sequence shown here is derived from an EMBL/GenBank/DDBJ whole genome shotgun (WGS) entry which is preliminary data.</text>
</comment>
<evidence type="ECO:0000256" key="9">
    <source>
        <dbReference type="ARBA" id="ARBA00022741"/>
    </source>
</evidence>
<gene>
    <name evidence="19" type="ORF">Slati_3240000</name>
</gene>
<evidence type="ECO:0000256" key="17">
    <source>
        <dbReference type="SAM" id="Phobius"/>
    </source>
</evidence>
<dbReference type="AlphaFoldDB" id="A0AAW2V3X2"/>
<evidence type="ECO:0000256" key="8">
    <source>
        <dbReference type="ARBA" id="ARBA00022737"/>
    </source>
</evidence>
<keyword evidence="14 19" id="KW-0675">Receptor</keyword>
<dbReference type="FunFam" id="3.30.200.20:FF:000328">
    <property type="entry name" value="Leucine-rich repeat protein kinase family protein"/>
    <property type="match status" value="1"/>
</dbReference>
<keyword evidence="10 19" id="KW-0418">Kinase</keyword>
<reference evidence="19" key="1">
    <citation type="submission" date="2020-06" db="EMBL/GenBank/DDBJ databases">
        <authorList>
            <person name="Li T."/>
            <person name="Hu X."/>
            <person name="Zhang T."/>
            <person name="Song X."/>
            <person name="Zhang H."/>
            <person name="Dai N."/>
            <person name="Sheng W."/>
            <person name="Hou X."/>
            <person name="Wei L."/>
        </authorList>
    </citation>
    <scope>NUCLEOTIDE SEQUENCE</scope>
    <source>
        <strain evidence="19">KEN1</strain>
        <tissue evidence="19">Leaf</tissue>
    </source>
</reference>
<dbReference type="InterPro" id="IPR001245">
    <property type="entry name" value="Ser-Thr/Tyr_kinase_cat_dom"/>
</dbReference>
<sequence>MSSVKACWATSSTGHRVVWLIEYRDITCPSPALTEDRKTGLGTRTADMGLSEYEEGGMTVELPFLFWFSALEAMLAKDKRVTEGGMTYSGVTKEIFGIVFLLGAVILRHKIGIGVNYHKKEICPKLLFSVQETLDFFTSFKMSMENMISVLKMSSRVLVFLLLVSTRILAIFAVTYSGDLAALNALKASWKNLPPNWVGGDPCGSKWDGINCTDTRVTSLMLAGTGVEGREFSDISSLTGLQFLDLSNNIGLKGVLPSSIGNLKNLTVLILIGCSFFGPIPDAIGSLQKLVYISLNSNSFSGSIPPSIGNLSQLSWLDLSMNKLNGTIPVSTETTPGLDMLLRARHFHFSNNQLSGSIPDQLFSSNMNLVHVIFDNNKLTGNLPFSLGYVQTLVVVRFDWNSLDGPIPPNLSNLTSLNELYLSNNNFNGNIPNLTGMNSLYYVDMSNNSFNASGVPKWFSSLQSLTTLIMGNTRLQGQIPVDIFRLPQLETVVLSNNNLSGILDIGNSYSSNLTVDLQNNSISDFQQKSDYNLQLTLVGNPVCNTNGANAKFCSVQRRSNDLLPSNRCGVMSCGSHEVLSPTCQCSHPYTGTLHFYSFSFTDMQNSTYYRILSGSLMNSFRSSGIPVDSVNLNSPMIDIYLQFQLQIFPSHEDSFNRTSIADMGFLLNRQPFEIEYFGPFFFIDEQYCCLPGSKKPSHVGIIVGVAVGSSILVLLIVFAWLYALRQRKKAKRAIEMSNPFASWNPEKESGSVPQLQGAKWFSFEDLKKCTNNFSESNCIGSGGYGKVYKGTVASTQVVAIKRAQQGSMQGATEFKTEIELLSRIHHKNVVSLVGFCYEQGEQMLVYEYISNGTLRDCLSGKSGFWLDWNRRLKVALDAARGLSYLHELSDPPIIHRDVKSTNILLDNNLNAKVADFGLSKLLGDTGKGYITTQVKGTLGYMDPEYYMTQQLTEKSDVYSFGVVLLELMTAKAPIQHGKHIVRLVQEAMGNTKEPQNFDQIIDPTLESGSKLVGLGKFVHLAMSCVRESAADRPKMGEVVREIENIIELAALDRKTEKRFSSSSFDETIDESPLHSYAAEGFDVSYGSFPFHVQRQ</sequence>
<evidence type="ECO:0000259" key="18">
    <source>
        <dbReference type="PROSITE" id="PS50011"/>
    </source>
</evidence>
<dbReference type="Pfam" id="PF00560">
    <property type="entry name" value="LRR_1"/>
    <property type="match status" value="2"/>
</dbReference>
<dbReference type="GO" id="GO:0004674">
    <property type="term" value="F:protein serine/threonine kinase activity"/>
    <property type="evidence" value="ECO:0007669"/>
    <property type="project" value="UniProtKB-KW"/>
</dbReference>
<accession>A0AAW2V3X2</accession>
<dbReference type="CDD" id="cd14066">
    <property type="entry name" value="STKc_IRAK"/>
    <property type="match status" value="1"/>
</dbReference>
<evidence type="ECO:0000256" key="2">
    <source>
        <dbReference type="ARBA" id="ARBA00012513"/>
    </source>
</evidence>
<reference evidence="19" key="2">
    <citation type="journal article" date="2024" name="Plant">
        <title>Genomic evolution and insights into agronomic trait innovations of Sesamum species.</title>
        <authorList>
            <person name="Miao H."/>
            <person name="Wang L."/>
            <person name="Qu L."/>
            <person name="Liu H."/>
            <person name="Sun Y."/>
            <person name="Le M."/>
            <person name="Wang Q."/>
            <person name="Wei S."/>
            <person name="Zheng Y."/>
            <person name="Lin W."/>
            <person name="Duan Y."/>
            <person name="Cao H."/>
            <person name="Xiong S."/>
            <person name="Wang X."/>
            <person name="Wei L."/>
            <person name="Li C."/>
            <person name="Ma Q."/>
            <person name="Ju M."/>
            <person name="Zhao R."/>
            <person name="Li G."/>
            <person name="Mu C."/>
            <person name="Tian Q."/>
            <person name="Mei H."/>
            <person name="Zhang T."/>
            <person name="Gao T."/>
            <person name="Zhang H."/>
        </authorList>
    </citation>
    <scope>NUCLEOTIDE SEQUENCE</scope>
    <source>
        <strain evidence="19">KEN1</strain>
    </source>
</reference>
<evidence type="ECO:0000256" key="1">
    <source>
        <dbReference type="ARBA" id="ARBA00004479"/>
    </source>
</evidence>
<organism evidence="19">
    <name type="scientific">Sesamum latifolium</name>
    <dbReference type="NCBI Taxonomy" id="2727402"/>
    <lineage>
        <taxon>Eukaryota</taxon>
        <taxon>Viridiplantae</taxon>
        <taxon>Streptophyta</taxon>
        <taxon>Embryophyta</taxon>
        <taxon>Tracheophyta</taxon>
        <taxon>Spermatophyta</taxon>
        <taxon>Magnoliopsida</taxon>
        <taxon>eudicotyledons</taxon>
        <taxon>Gunneridae</taxon>
        <taxon>Pentapetalae</taxon>
        <taxon>asterids</taxon>
        <taxon>lamiids</taxon>
        <taxon>Lamiales</taxon>
        <taxon>Pedaliaceae</taxon>
        <taxon>Sesamum</taxon>
    </lineage>
</organism>
<dbReference type="FunFam" id="1.10.510.10:FF:000453">
    <property type="entry name" value="LRR receptor-like serine/threonine-protein kinase HSL2"/>
    <property type="match status" value="1"/>
</dbReference>
<dbReference type="PROSITE" id="PS51450">
    <property type="entry name" value="LRR"/>
    <property type="match status" value="1"/>
</dbReference>
<proteinExistence type="predicted"/>
<dbReference type="GO" id="GO:0005524">
    <property type="term" value="F:ATP binding"/>
    <property type="evidence" value="ECO:0007669"/>
    <property type="project" value="UniProtKB-UniRule"/>
</dbReference>
<evidence type="ECO:0000256" key="5">
    <source>
        <dbReference type="ARBA" id="ARBA00022679"/>
    </source>
</evidence>
<keyword evidence="5" id="KW-0808">Transferase</keyword>
<protein>
    <recommendedName>
        <fullName evidence="2">non-specific serine/threonine protein kinase</fullName>
        <ecNumber evidence="2">2.7.11.1</ecNumber>
    </recommendedName>
</protein>